<reference evidence="2" key="1">
    <citation type="journal article" date="2019" name="bioRxiv">
        <title>Genomics, evolutionary history and diagnostics of the Alternaria alternata species group including apple and Asian pear pathotypes.</title>
        <authorList>
            <person name="Armitage A.D."/>
            <person name="Cockerton H.M."/>
            <person name="Sreenivasaprasad S."/>
            <person name="Woodhall J.W."/>
            <person name="Lane C.R."/>
            <person name="Harrison R.J."/>
            <person name="Clarkson J.P."/>
        </authorList>
    </citation>
    <scope>NUCLEOTIDE SEQUENCE [LARGE SCALE GENOMIC DNA]</scope>
    <source>
        <strain evidence="2">FERA 1082</strain>
    </source>
</reference>
<protein>
    <submittedName>
        <fullName evidence="1">Uncharacterized protein</fullName>
    </submittedName>
</protein>
<dbReference type="AlphaFoldDB" id="A0A4Q4MUI5"/>
<dbReference type="Proteomes" id="UP000292402">
    <property type="component" value="Unassembled WGS sequence"/>
</dbReference>
<accession>A0A4Q4MUI5</accession>
<name>A0A4Q4MUI5_9PLEO</name>
<dbReference type="EMBL" id="PDXA01000003">
    <property type="protein sequence ID" value="RYN60079.1"/>
    <property type="molecule type" value="Genomic_DNA"/>
</dbReference>
<proteinExistence type="predicted"/>
<evidence type="ECO:0000313" key="2">
    <source>
        <dbReference type="Proteomes" id="UP000292402"/>
    </source>
</evidence>
<sequence length="81" mass="8709">MVALGCLRLPGHGGATAVCTLGDAAGMPREDWRANAELGGLMRIASFAFYRPAPLGGNGTWEKWHGDPYPLLPDWFPLEAL</sequence>
<comment type="caution">
    <text evidence="1">The sequence shown here is derived from an EMBL/GenBank/DDBJ whole genome shotgun (WGS) entry which is preliminary data.</text>
</comment>
<evidence type="ECO:0000313" key="1">
    <source>
        <dbReference type="EMBL" id="RYN60079.1"/>
    </source>
</evidence>
<gene>
    <name evidence="1" type="ORF">AA0114_g1271</name>
</gene>
<organism evidence="1 2">
    <name type="scientific">Alternaria tenuissima</name>
    <dbReference type="NCBI Taxonomy" id="119927"/>
    <lineage>
        <taxon>Eukaryota</taxon>
        <taxon>Fungi</taxon>
        <taxon>Dikarya</taxon>
        <taxon>Ascomycota</taxon>
        <taxon>Pezizomycotina</taxon>
        <taxon>Dothideomycetes</taxon>
        <taxon>Pleosporomycetidae</taxon>
        <taxon>Pleosporales</taxon>
        <taxon>Pleosporineae</taxon>
        <taxon>Pleosporaceae</taxon>
        <taxon>Alternaria</taxon>
        <taxon>Alternaria sect. Alternaria</taxon>
        <taxon>Alternaria alternata complex</taxon>
    </lineage>
</organism>